<dbReference type="GO" id="GO:0006629">
    <property type="term" value="P:lipid metabolic process"/>
    <property type="evidence" value="ECO:0007669"/>
    <property type="project" value="InterPro"/>
</dbReference>
<sequence length="605" mass="64989">MRWASHFVVAGALAGTGLADGHAIAAEMRSIRERVEALDKAVVDWPGDVISAGNVVCRAVDAISAFESCSRAIDESAPLTQKEYSESVQGQVLPLSNAILDLTDHVASAKITFVNKETIRLTQYEVLHAQQKPAKEFTKTVIAKLFEKLPKSIRSGSIQGVPLGTWLTDAFVKGFDSNLEKMKPRPGQYSPLAKAVSMVADMEKLRSMDMGPFCRAEPQLSRLFQGQESVSLGRLAEQVNGIFESSGLGEQAMSFDTLYQIAGPLGIPREKIAAGERQGAGMRLGEFAASALDLIKRLGVQEQRLSAAQVNHLINLLLMNLELQAPRPGSGIPPKPKGGIVATPVSQSDVIRFTRYAKLSAAAYHSECRTPPENVQITKNIVDIATGTESFIAIDHASKEIIAAFRGTSDVRDVETDIEMFQIDYNSPGISGCNGCKVHKGFLTSWNSIANQVIDSVKSELAAVGGAYRVTATGHSLGGAVAALASLSLIGSGVPATVYTYGQPRVGNKPFADFLDRQVPQFVRITHANDGVPQIPYMEMGYHHNSGEYHQADDRPESVVQCEGQEPQACINAPENAILGINEAHLSYMGVNQGIMPGAEVVCGM</sequence>
<dbReference type="PANTHER" id="PTHR46640:SF1">
    <property type="entry name" value="FUNGAL LIPASE-LIKE DOMAIN-CONTAINING PROTEIN-RELATED"/>
    <property type="match status" value="1"/>
</dbReference>
<dbReference type="GO" id="GO:0016787">
    <property type="term" value="F:hydrolase activity"/>
    <property type="evidence" value="ECO:0007669"/>
    <property type="project" value="UniProtKB-KW"/>
</dbReference>
<dbReference type="SUPFAM" id="SSF53474">
    <property type="entry name" value="alpha/beta-Hydrolases"/>
    <property type="match status" value="1"/>
</dbReference>
<feature type="domain" description="Fungal lipase-type" evidence="4">
    <location>
        <begin position="403"/>
        <end position="538"/>
    </location>
</feature>
<dbReference type="Pfam" id="PF12296">
    <property type="entry name" value="HsbA"/>
    <property type="match status" value="1"/>
</dbReference>
<evidence type="ECO:0000313" key="5">
    <source>
        <dbReference type="EMBL" id="KJZ72704.1"/>
    </source>
</evidence>
<evidence type="ECO:0000256" key="2">
    <source>
        <dbReference type="ARBA" id="ARBA00022801"/>
    </source>
</evidence>
<dbReference type="AlphaFoldDB" id="A0A0F8A3Z8"/>
<dbReference type="InterPro" id="IPR051299">
    <property type="entry name" value="AB_hydrolase_lip/est"/>
</dbReference>
<evidence type="ECO:0000256" key="1">
    <source>
        <dbReference type="ARBA" id="ARBA00022729"/>
    </source>
</evidence>
<keyword evidence="2" id="KW-0378">Hydrolase</keyword>
<evidence type="ECO:0000259" key="4">
    <source>
        <dbReference type="Pfam" id="PF01764"/>
    </source>
</evidence>
<feature type="signal peptide" evidence="3">
    <location>
        <begin position="1"/>
        <end position="19"/>
    </location>
</feature>
<reference evidence="5 6" key="1">
    <citation type="journal article" date="2014" name="Genome Biol. Evol.">
        <title>Comparative genomics and transcriptomics analyses reveal divergent lifestyle features of nematode endoparasitic fungus Hirsutella minnesotensis.</title>
        <authorList>
            <person name="Lai Y."/>
            <person name="Liu K."/>
            <person name="Zhang X."/>
            <person name="Zhang X."/>
            <person name="Li K."/>
            <person name="Wang N."/>
            <person name="Shu C."/>
            <person name="Wu Y."/>
            <person name="Wang C."/>
            <person name="Bushley K.E."/>
            <person name="Xiang M."/>
            <person name="Liu X."/>
        </authorList>
    </citation>
    <scope>NUCLEOTIDE SEQUENCE [LARGE SCALE GENOMIC DNA]</scope>
    <source>
        <strain evidence="5 6">3608</strain>
    </source>
</reference>
<dbReference type="Pfam" id="PF01764">
    <property type="entry name" value="Lipase_3"/>
    <property type="match status" value="1"/>
</dbReference>
<protein>
    <recommendedName>
        <fullName evidence="4">Fungal lipase-type domain-containing protein</fullName>
    </recommendedName>
</protein>
<organism evidence="5 6">
    <name type="scientific">Hirsutella minnesotensis 3608</name>
    <dbReference type="NCBI Taxonomy" id="1043627"/>
    <lineage>
        <taxon>Eukaryota</taxon>
        <taxon>Fungi</taxon>
        <taxon>Dikarya</taxon>
        <taxon>Ascomycota</taxon>
        <taxon>Pezizomycotina</taxon>
        <taxon>Sordariomycetes</taxon>
        <taxon>Hypocreomycetidae</taxon>
        <taxon>Hypocreales</taxon>
        <taxon>Ophiocordycipitaceae</taxon>
        <taxon>Hirsutella</taxon>
    </lineage>
</organism>
<dbReference type="EMBL" id="KQ030543">
    <property type="protein sequence ID" value="KJZ72704.1"/>
    <property type="molecule type" value="Genomic_DNA"/>
</dbReference>
<dbReference type="Proteomes" id="UP000054481">
    <property type="component" value="Unassembled WGS sequence"/>
</dbReference>
<keyword evidence="1 3" id="KW-0732">Signal</keyword>
<dbReference type="InterPro" id="IPR002921">
    <property type="entry name" value="Fungal_lipase-type"/>
</dbReference>
<dbReference type="PANTHER" id="PTHR46640">
    <property type="entry name" value="TRIACYLGLYCEROL LIPASE, PUTATIVE (AFU_ORTHOLOGUE AFUA_6G06510)-RELATED"/>
    <property type="match status" value="1"/>
</dbReference>
<evidence type="ECO:0000313" key="6">
    <source>
        <dbReference type="Proteomes" id="UP000054481"/>
    </source>
</evidence>
<dbReference type="CDD" id="cd00519">
    <property type="entry name" value="Lipase_3"/>
    <property type="match status" value="1"/>
</dbReference>
<dbReference type="OrthoDB" id="426718at2759"/>
<dbReference type="InterPro" id="IPR029058">
    <property type="entry name" value="AB_hydrolase_fold"/>
</dbReference>
<name>A0A0F8A3Z8_9HYPO</name>
<gene>
    <name evidence="5" type="ORF">HIM_07896</name>
</gene>
<accession>A0A0F8A3Z8</accession>
<proteinExistence type="predicted"/>
<keyword evidence="6" id="KW-1185">Reference proteome</keyword>
<evidence type="ECO:0000256" key="3">
    <source>
        <dbReference type="SAM" id="SignalP"/>
    </source>
</evidence>
<dbReference type="Gene3D" id="3.40.50.1820">
    <property type="entry name" value="alpha/beta hydrolase"/>
    <property type="match status" value="1"/>
</dbReference>
<feature type="chain" id="PRO_5002526818" description="Fungal lipase-type domain-containing protein" evidence="3">
    <location>
        <begin position="20"/>
        <end position="605"/>
    </location>
</feature>
<dbReference type="InterPro" id="IPR021054">
    <property type="entry name" value="Cell_wall_mannoprotein_1"/>
</dbReference>